<name>A0AAW1FEW2_ZOAVI</name>
<organism evidence="1 2">
    <name type="scientific">Zoarces viviparus</name>
    <name type="common">Viviparous eelpout</name>
    <name type="synonym">Blennius viviparus</name>
    <dbReference type="NCBI Taxonomy" id="48416"/>
    <lineage>
        <taxon>Eukaryota</taxon>
        <taxon>Metazoa</taxon>
        <taxon>Chordata</taxon>
        <taxon>Craniata</taxon>
        <taxon>Vertebrata</taxon>
        <taxon>Euteleostomi</taxon>
        <taxon>Actinopterygii</taxon>
        <taxon>Neopterygii</taxon>
        <taxon>Teleostei</taxon>
        <taxon>Neoteleostei</taxon>
        <taxon>Acanthomorphata</taxon>
        <taxon>Eupercaria</taxon>
        <taxon>Perciformes</taxon>
        <taxon>Cottioidei</taxon>
        <taxon>Zoarcales</taxon>
        <taxon>Zoarcidae</taxon>
        <taxon>Zoarcinae</taxon>
        <taxon>Zoarces</taxon>
    </lineage>
</organism>
<evidence type="ECO:0000313" key="1">
    <source>
        <dbReference type="EMBL" id="KAK9533414.1"/>
    </source>
</evidence>
<gene>
    <name evidence="1" type="ORF">VZT92_008533</name>
</gene>
<accession>A0AAW1FEW2</accession>
<dbReference type="Proteomes" id="UP001488805">
    <property type="component" value="Unassembled WGS sequence"/>
</dbReference>
<keyword evidence="2" id="KW-1185">Reference proteome</keyword>
<reference evidence="1 2" key="1">
    <citation type="journal article" date="2024" name="Genome Biol. Evol.">
        <title>Chromosome-level genome assembly of the viviparous eelpout Zoarces viviparus.</title>
        <authorList>
            <person name="Fuhrmann N."/>
            <person name="Brasseur M.V."/>
            <person name="Bakowski C.E."/>
            <person name="Podsiadlowski L."/>
            <person name="Prost S."/>
            <person name="Krehenwinkel H."/>
            <person name="Mayer C."/>
        </authorList>
    </citation>
    <scope>NUCLEOTIDE SEQUENCE [LARGE SCALE GENOMIC DNA]</scope>
    <source>
        <strain evidence="1">NO-MEL_2022_Ind0_liver</strain>
    </source>
</reference>
<dbReference type="EMBL" id="JBCEZU010000067">
    <property type="protein sequence ID" value="KAK9533414.1"/>
    <property type="molecule type" value="Genomic_DNA"/>
</dbReference>
<sequence length="93" mass="10561">MVPANESVWQHRALWHSHLLSVRICAVATLVAWEVSFPEQWDQDRNRTLHSKYYFPLPSNWETEPELCVCVGHSVASNSKTSTYTANSNGVTS</sequence>
<proteinExistence type="predicted"/>
<protein>
    <recommendedName>
        <fullName evidence="3">Secreted protein</fullName>
    </recommendedName>
</protein>
<evidence type="ECO:0008006" key="3">
    <source>
        <dbReference type="Google" id="ProtNLM"/>
    </source>
</evidence>
<comment type="caution">
    <text evidence="1">The sequence shown here is derived from an EMBL/GenBank/DDBJ whole genome shotgun (WGS) entry which is preliminary data.</text>
</comment>
<dbReference type="AlphaFoldDB" id="A0AAW1FEW2"/>
<evidence type="ECO:0000313" key="2">
    <source>
        <dbReference type="Proteomes" id="UP001488805"/>
    </source>
</evidence>